<dbReference type="SUPFAM" id="SSF46689">
    <property type="entry name" value="Homeodomain-like"/>
    <property type="match status" value="1"/>
</dbReference>
<evidence type="ECO:0000256" key="1">
    <source>
        <dbReference type="SAM" id="MobiDB-lite"/>
    </source>
</evidence>
<dbReference type="Proteomes" id="UP000647235">
    <property type="component" value="Unassembled WGS sequence"/>
</dbReference>
<protein>
    <submittedName>
        <fullName evidence="3">Helix-turn-helix domain-containing protein</fullName>
    </submittedName>
</protein>
<dbReference type="EMBL" id="JACOOY010000022">
    <property type="protein sequence ID" value="MBC5666197.1"/>
    <property type="molecule type" value="Genomic_DNA"/>
</dbReference>
<feature type="domain" description="Transposase IS30-like HTH" evidence="2">
    <location>
        <begin position="5"/>
        <end position="48"/>
    </location>
</feature>
<dbReference type="Gene3D" id="1.10.10.60">
    <property type="entry name" value="Homeodomain-like"/>
    <property type="match status" value="1"/>
</dbReference>
<dbReference type="Pfam" id="PF13936">
    <property type="entry name" value="HTH_38"/>
    <property type="match status" value="1"/>
</dbReference>
<gene>
    <name evidence="3" type="ORF">H8S07_13250</name>
</gene>
<dbReference type="InterPro" id="IPR009057">
    <property type="entry name" value="Homeodomain-like_sf"/>
</dbReference>
<comment type="caution">
    <text evidence="3">The sequence shown here is derived from an EMBL/GenBank/DDBJ whole genome shotgun (WGS) entry which is preliminary data.</text>
</comment>
<organism evidence="3 4">
    <name type="scientific">Dorea hominis</name>
    <dbReference type="NCBI Taxonomy" id="2763040"/>
    <lineage>
        <taxon>Bacteria</taxon>
        <taxon>Bacillati</taxon>
        <taxon>Bacillota</taxon>
        <taxon>Clostridia</taxon>
        <taxon>Lachnospirales</taxon>
        <taxon>Lachnospiraceae</taxon>
        <taxon>Dorea</taxon>
    </lineage>
</organism>
<sequence>MMPRKYTRLTYADRLKIAQLCKERVSTEDIAEILNVHRGTLYRELQRGGGGNGRRDLYDPDTAQRNLR</sequence>
<dbReference type="InterPro" id="IPR025246">
    <property type="entry name" value="IS30-like_HTH"/>
</dbReference>
<evidence type="ECO:0000259" key="2">
    <source>
        <dbReference type="Pfam" id="PF13936"/>
    </source>
</evidence>
<reference evidence="3 4" key="1">
    <citation type="submission" date="2020-08" db="EMBL/GenBank/DDBJ databases">
        <title>Genome public.</title>
        <authorList>
            <person name="Liu C."/>
            <person name="Sun Q."/>
        </authorList>
    </citation>
    <scope>NUCLEOTIDE SEQUENCE [LARGE SCALE GENOMIC DNA]</scope>
    <source>
        <strain evidence="3 4">NSJ-36</strain>
    </source>
</reference>
<keyword evidence="4" id="KW-1185">Reference proteome</keyword>
<evidence type="ECO:0000313" key="4">
    <source>
        <dbReference type="Proteomes" id="UP000647235"/>
    </source>
</evidence>
<evidence type="ECO:0000313" key="3">
    <source>
        <dbReference type="EMBL" id="MBC5666197.1"/>
    </source>
</evidence>
<name>A0ABR7EXX1_9FIRM</name>
<accession>A0ABR7EXX1</accession>
<proteinExistence type="predicted"/>
<feature type="region of interest" description="Disordered" evidence="1">
    <location>
        <begin position="44"/>
        <end position="68"/>
    </location>
</feature>